<evidence type="ECO:0000256" key="9">
    <source>
        <dbReference type="ARBA" id="ARBA00022692"/>
    </source>
</evidence>
<evidence type="ECO:0000256" key="3">
    <source>
        <dbReference type="ARBA" id="ARBA00008746"/>
    </source>
</evidence>
<feature type="transmembrane region" description="Helical" evidence="19">
    <location>
        <begin position="818"/>
        <end position="840"/>
    </location>
</feature>
<comment type="caution">
    <text evidence="21">The sequence shown here is derived from an EMBL/GenBank/DDBJ whole genome shotgun (WGS) entry which is preliminary data.</text>
</comment>
<dbReference type="InterPro" id="IPR018303">
    <property type="entry name" value="ATPase_P-typ_P_site"/>
</dbReference>
<accession>A0ABD6NSG9</accession>
<dbReference type="InterPro" id="IPR006415">
    <property type="entry name" value="P-type_ATPase_IIIB"/>
</dbReference>
<organism evidence="21 22">
    <name type="scientific">Mycobacterium alsense</name>
    <dbReference type="NCBI Taxonomy" id="324058"/>
    <lineage>
        <taxon>Bacteria</taxon>
        <taxon>Bacillati</taxon>
        <taxon>Actinomycetota</taxon>
        <taxon>Actinomycetes</taxon>
        <taxon>Mycobacteriales</taxon>
        <taxon>Mycobacteriaceae</taxon>
        <taxon>Mycobacterium</taxon>
    </lineage>
</organism>
<evidence type="ECO:0000256" key="18">
    <source>
        <dbReference type="ARBA" id="ARBA00049360"/>
    </source>
</evidence>
<dbReference type="Gene3D" id="3.40.1110.10">
    <property type="entry name" value="Calcium-transporting ATPase, cytoplasmic domain N"/>
    <property type="match status" value="1"/>
</dbReference>
<keyword evidence="11" id="KW-0067">ATP-binding</keyword>
<dbReference type="Gene3D" id="1.20.1110.10">
    <property type="entry name" value="Calcium-transporting ATPase, transmembrane domain"/>
    <property type="match status" value="1"/>
</dbReference>
<keyword evidence="9 19" id="KW-0812">Transmembrane</keyword>
<dbReference type="InterPro" id="IPR044492">
    <property type="entry name" value="P_typ_ATPase_HD_dom"/>
</dbReference>
<feature type="transmembrane region" description="Helical" evidence="19">
    <location>
        <begin position="257"/>
        <end position="277"/>
    </location>
</feature>
<dbReference type="AlphaFoldDB" id="A0ABD6NSG9"/>
<protein>
    <recommendedName>
        <fullName evidence="5">Magnesium-transporting ATPase, P-type 1</fullName>
        <ecNumber evidence="4">7.2.2.14</ecNumber>
    </recommendedName>
    <alternativeName>
        <fullName evidence="16">Mg(2+) transport ATPase, P-type 1</fullName>
    </alternativeName>
</protein>
<feature type="transmembrane region" description="Helical" evidence="19">
    <location>
        <begin position="725"/>
        <end position="751"/>
    </location>
</feature>
<evidence type="ECO:0000259" key="20">
    <source>
        <dbReference type="SMART" id="SM00831"/>
    </source>
</evidence>
<feature type="domain" description="Cation-transporting P-type ATPase N-terminal" evidence="20">
    <location>
        <begin position="20"/>
        <end position="92"/>
    </location>
</feature>
<feature type="transmembrane region" description="Helical" evidence="19">
    <location>
        <begin position="96"/>
        <end position="112"/>
    </location>
</feature>
<dbReference type="SUPFAM" id="SSF56784">
    <property type="entry name" value="HAD-like"/>
    <property type="match status" value="1"/>
</dbReference>
<evidence type="ECO:0000256" key="10">
    <source>
        <dbReference type="ARBA" id="ARBA00022741"/>
    </source>
</evidence>
<proteinExistence type="inferred from homology"/>
<evidence type="ECO:0000256" key="15">
    <source>
        <dbReference type="ARBA" id="ARBA00023136"/>
    </source>
</evidence>
<evidence type="ECO:0000256" key="16">
    <source>
        <dbReference type="ARBA" id="ARBA00029806"/>
    </source>
</evidence>
<dbReference type="NCBIfam" id="TIGR01524">
    <property type="entry name" value="ATPase-IIIB_Mg"/>
    <property type="match status" value="1"/>
</dbReference>
<evidence type="ECO:0000256" key="2">
    <source>
        <dbReference type="ARBA" id="ARBA00004429"/>
    </source>
</evidence>
<dbReference type="InterPro" id="IPR008250">
    <property type="entry name" value="ATPase_P-typ_transduc_dom_A_sf"/>
</dbReference>
<dbReference type="InterPro" id="IPR036412">
    <property type="entry name" value="HAD-like_sf"/>
</dbReference>
<comment type="similarity">
    <text evidence="3">Belongs to the cation transport ATPase (P-type) (TC 3.A.3) family. Type IIIB subfamily.</text>
</comment>
<dbReference type="NCBIfam" id="TIGR01494">
    <property type="entry name" value="ATPase_P-type"/>
    <property type="match status" value="2"/>
</dbReference>
<dbReference type="InterPro" id="IPR004014">
    <property type="entry name" value="ATPase_P-typ_cation-transptr_N"/>
</dbReference>
<comment type="subcellular location">
    <subcellularLocation>
        <location evidence="2">Cell inner membrane</location>
        <topology evidence="2">Multi-pass membrane protein</topology>
    </subcellularLocation>
</comment>
<dbReference type="SFLD" id="SFLDF00027">
    <property type="entry name" value="p-type_atpase"/>
    <property type="match status" value="1"/>
</dbReference>
<dbReference type="InterPro" id="IPR023299">
    <property type="entry name" value="ATPase_P-typ_cyto_dom_N"/>
</dbReference>
<dbReference type="PANTHER" id="PTHR42861">
    <property type="entry name" value="CALCIUM-TRANSPORTING ATPASE"/>
    <property type="match status" value="1"/>
</dbReference>
<dbReference type="SFLD" id="SFLDS00003">
    <property type="entry name" value="Haloacid_Dehalogenase"/>
    <property type="match status" value="1"/>
</dbReference>
<comment type="catalytic activity">
    <reaction evidence="18">
        <text>ATP + H2O = ADP + phosphate + H(+)</text>
        <dbReference type="Rhea" id="RHEA:13065"/>
        <dbReference type="ChEBI" id="CHEBI:15377"/>
        <dbReference type="ChEBI" id="CHEBI:15378"/>
        <dbReference type="ChEBI" id="CHEBI:30616"/>
        <dbReference type="ChEBI" id="CHEBI:43474"/>
        <dbReference type="ChEBI" id="CHEBI:456216"/>
    </reaction>
</comment>
<feature type="transmembrane region" description="Helical" evidence="19">
    <location>
        <begin position="786"/>
        <end position="806"/>
    </location>
</feature>
<keyword evidence="14 19" id="KW-1133">Transmembrane helix</keyword>
<keyword evidence="8" id="KW-0597">Phosphoprotein</keyword>
<dbReference type="Pfam" id="PF00702">
    <property type="entry name" value="Hydrolase"/>
    <property type="match status" value="1"/>
</dbReference>
<evidence type="ECO:0000256" key="7">
    <source>
        <dbReference type="ARBA" id="ARBA00022519"/>
    </source>
</evidence>
<evidence type="ECO:0000256" key="19">
    <source>
        <dbReference type="SAM" id="Phobius"/>
    </source>
</evidence>
<dbReference type="Gene3D" id="3.40.50.1000">
    <property type="entry name" value="HAD superfamily/HAD-like"/>
    <property type="match status" value="1"/>
</dbReference>
<evidence type="ECO:0000256" key="8">
    <source>
        <dbReference type="ARBA" id="ARBA00022553"/>
    </source>
</evidence>
<comment type="function">
    <text evidence="1">Mediates magnesium influx to the cytosol.</text>
</comment>
<evidence type="ECO:0000313" key="22">
    <source>
        <dbReference type="Proteomes" id="UP000092086"/>
    </source>
</evidence>
<dbReference type="InterPro" id="IPR023298">
    <property type="entry name" value="ATPase_P-typ_TM_dom_sf"/>
</dbReference>
<feature type="transmembrane region" description="Helical" evidence="19">
    <location>
        <begin position="289"/>
        <end position="309"/>
    </location>
</feature>
<dbReference type="SUPFAM" id="SSF81653">
    <property type="entry name" value="Calcium ATPase, transduction domain A"/>
    <property type="match status" value="1"/>
</dbReference>
<feature type="transmembrane region" description="Helical" evidence="19">
    <location>
        <begin position="757"/>
        <end position="774"/>
    </location>
</feature>
<dbReference type="Pfam" id="PF00689">
    <property type="entry name" value="Cation_ATPase_C"/>
    <property type="match status" value="1"/>
</dbReference>
<dbReference type="InterPro" id="IPR001757">
    <property type="entry name" value="P_typ_ATPase"/>
</dbReference>
<evidence type="ECO:0000256" key="4">
    <source>
        <dbReference type="ARBA" id="ARBA00012786"/>
    </source>
</evidence>
<feature type="transmembrane region" description="Helical" evidence="19">
    <location>
        <begin position="72"/>
        <end position="90"/>
    </location>
</feature>
<evidence type="ECO:0000256" key="17">
    <source>
        <dbReference type="ARBA" id="ARBA00047295"/>
    </source>
</evidence>
<evidence type="ECO:0000256" key="1">
    <source>
        <dbReference type="ARBA" id="ARBA00003954"/>
    </source>
</evidence>
<dbReference type="Gene3D" id="2.70.150.10">
    <property type="entry name" value="Calcium-transporting ATPase, cytoplasmic transduction domain A"/>
    <property type="match status" value="1"/>
</dbReference>
<evidence type="ECO:0000256" key="14">
    <source>
        <dbReference type="ARBA" id="ARBA00022989"/>
    </source>
</evidence>
<dbReference type="SFLD" id="SFLDG00002">
    <property type="entry name" value="C1.7:_P-type_atpase_like"/>
    <property type="match status" value="1"/>
</dbReference>
<dbReference type="EMBL" id="LZIT01000351">
    <property type="protein sequence ID" value="OBG26815.1"/>
    <property type="molecule type" value="Genomic_DNA"/>
</dbReference>
<dbReference type="Pfam" id="PF00122">
    <property type="entry name" value="E1-E2_ATPase"/>
    <property type="match status" value="1"/>
</dbReference>
<evidence type="ECO:0000256" key="11">
    <source>
        <dbReference type="ARBA" id="ARBA00022840"/>
    </source>
</evidence>
<keyword evidence="7" id="KW-0997">Cell inner membrane</keyword>
<dbReference type="GO" id="GO:0015444">
    <property type="term" value="F:P-type magnesium transporter activity"/>
    <property type="evidence" value="ECO:0007669"/>
    <property type="project" value="UniProtKB-EC"/>
</dbReference>
<dbReference type="SUPFAM" id="SSF81665">
    <property type="entry name" value="Calcium ATPase, transmembrane domain M"/>
    <property type="match status" value="1"/>
</dbReference>
<dbReference type="Proteomes" id="UP000092086">
    <property type="component" value="Unassembled WGS sequence"/>
</dbReference>
<dbReference type="InterPro" id="IPR006068">
    <property type="entry name" value="ATPase_P-typ_cation-transptr_C"/>
</dbReference>
<dbReference type="RefSeq" id="WP_068214736.1">
    <property type="nucleotide sequence ID" value="NZ_LZIT01000351.1"/>
</dbReference>
<evidence type="ECO:0000256" key="13">
    <source>
        <dbReference type="ARBA" id="ARBA00022967"/>
    </source>
</evidence>
<dbReference type="InterPro" id="IPR023214">
    <property type="entry name" value="HAD_sf"/>
</dbReference>
<gene>
    <name evidence="21" type="ORF">A5672_06395</name>
</gene>
<dbReference type="EC" id="7.2.2.14" evidence="4"/>
<evidence type="ECO:0000313" key="21">
    <source>
        <dbReference type="EMBL" id="OBG26815.1"/>
    </source>
</evidence>
<evidence type="ECO:0000256" key="6">
    <source>
        <dbReference type="ARBA" id="ARBA00022475"/>
    </source>
</evidence>
<keyword evidence="13" id="KW-1278">Translocase</keyword>
<name>A0ABD6NSG9_9MYCO</name>
<keyword evidence="12" id="KW-0460">Magnesium</keyword>
<dbReference type="GO" id="GO:0005524">
    <property type="term" value="F:ATP binding"/>
    <property type="evidence" value="ECO:0007669"/>
    <property type="project" value="UniProtKB-KW"/>
</dbReference>
<keyword evidence="10" id="KW-0547">Nucleotide-binding</keyword>
<keyword evidence="6" id="KW-1003">Cell membrane</keyword>
<dbReference type="InterPro" id="IPR059000">
    <property type="entry name" value="ATPase_P-type_domA"/>
</dbReference>
<keyword evidence="15 19" id="KW-0472">Membrane</keyword>
<dbReference type="SMART" id="SM00831">
    <property type="entry name" value="Cation_ATPase_N"/>
    <property type="match status" value="1"/>
</dbReference>
<dbReference type="PROSITE" id="PS00154">
    <property type="entry name" value="ATPASE_E1_E2"/>
    <property type="match status" value="1"/>
</dbReference>
<dbReference type="Pfam" id="PF00690">
    <property type="entry name" value="Cation_ATPase_N"/>
    <property type="match status" value="1"/>
</dbReference>
<sequence length="893" mass="94508">MSLTPKLTGAPNPTTLTAGHVAAAPVHRVLGWLDSSVAGLSSAEATARLMQYGPNAVRTHHVNALAVLGRQLRSAVLILLAGTAIVSYFLGDSMQAVIIGVILAASIGLGFVNEYRAERAAADLHAGVHHNAVVSRDGRFVTVDVTDLVPGDVIRLSLGEAVPADVRLIRVTGLECDEGILTGESTGSEKSPQPVPAGSELAESTDLAFMGTIVSAGEGTGVVYATGKDAEFGRIAAGLDERQPETDFQVGLRRFSYLLLQVALALMVVILVSNLLLRKPIIDSVLFSLAIAVGITPQLLPAVVSTSLATGSRQLAKAKVLVKRLVCIEDLGDIDILITDKTGTLTEGRIRLIDAIDPAGAPSEEVRRLGLLATDVDPESGGVGANPLDAALWESPGPRDLLGAAVRRIAALPFDHKRCAASVLVDDDGNRLLVVKGAPEQVLARCDATPAATDETLAGLFAAGRRVVAVATRPASELTELTGITASDERGLALAGFLVFADEPKAAARPSLSRLAALGIELKIATGDNPRVAEKVCADLGLAYRGTVTGAELEPLDDEGFVDAAQNHTIFARISPEQKARLIVSLRRNGRSVGFLGDGVNDALALHAADVGISVDSATDVAKDAADVVLLEKDLGVLATGVAEGRRIFANTIKYVLMGTSSNFGNMFSAAAASALLPFLPMLPSQILLNNLLYDSSQLAIPTDRVDEEQLHAPSHWNVAFIRRFMLIFGPISSLFDFLTFGLMLGVLHAGAIEFRTGWFVESLATQTLIIFAIRTRMVPFLRSRASAPLTITTLTVVAVGVALTISPAAHTLGFTPLPWQFFAVLVGFVIAYLVLVELAKVMFYAEPMHLPGPPKRTRGRAHRIRRRAARFHYINGVSPPAHGARTRSLRRS</sequence>
<reference evidence="21 22" key="1">
    <citation type="submission" date="2016-06" db="EMBL/GenBank/DDBJ databases">
        <authorList>
            <person name="Sutton G."/>
            <person name="Brinkac L."/>
            <person name="Sanka R."/>
            <person name="Adams M."/>
            <person name="Lau E."/>
            <person name="Sam S."/>
            <person name="Sreng N."/>
            <person name="Him V."/>
            <person name="Kerleguer A."/>
            <person name="Cheng S."/>
        </authorList>
    </citation>
    <scope>NUCLEOTIDE SEQUENCE [LARGE SCALE GENOMIC DNA]</scope>
    <source>
        <strain evidence="21 22">E2978</strain>
    </source>
</reference>
<comment type="catalytic activity">
    <reaction evidence="17">
        <text>Mg(2+)(out) + ATP + H2O = Mg(2+)(in) + ADP + phosphate + H(+)</text>
        <dbReference type="Rhea" id="RHEA:10260"/>
        <dbReference type="ChEBI" id="CHEBI:15377"/>
        <dbReference type="ChEBI" id="CHEBI:15378"/>
        <dbReference type="ChEBI" id="CHEBI:18420"/>
        <dbReference type="ChEBI" id="CHEBI:30616"/>
        <dbReference type="ChEBI" id="CHEBI:43474"/>
        <dbReference type="ChEBI" id="CHEBI:456216"/>
        <dbReference type="EC" id="7.2.2.14"/>
    </reaction>
</comment>
<evidence type="ECO:0000256" key="5">
    <source>
        <dbReference type="ARBA" id="ARBA00013555"/>
    </source>
</evidence>
<dbReference type="GO" id="GO:0005886">
    <property type="term" value="C:plasma membrane"/>
    <property type="evidence" value="ECO:0007669"/>
    <property type="project" value="UniProtKB-SubCell"/>
</dbReference>
<dbReference type="PRINTS" id="PR01836">
    <property type="entry name" value="MGATPASE"/>
</dbReference>
<evidence type="ECO:0000256" key="12">
    <source>
        <dbReference type="ARBA" id="ARBA00022842"/>
    </source>
</evidence>